<dbReference type="PROSITE" id="PS51318">
    <property type="entry name" value="TAT"/>
    <property type="match status" value="1"/>
</dbReference>
<dbReference type="CDD" id="cd13578">
    <property type="entry name" value="PBP2_Bug27"/>
    <property type="match status" value="1"/>
</dbReference>
<keyword evidence="2" id="KW-0732">Signal</keyword>
<dbReference type="InterPro" id="IPR005064">
    <property type="entry name" value="BUG"/>
</dbReference>
<feature type="signal peptide" evidence="2">
    <location>
        <begin position="1"/>
        <end position="37"/>
    </location>
</feature>
<keyword evidence="4" id="KW-1185">Reference proteome</keyword>
<dbReference type="RefSeq" id="WP_005799496.1">
    <property type="nucleotide sequence ID" value="NZ_ACQT01000228.1"/>
</dbReference>
<organism evidence="3 4">
    <name type="scientific">Acidovorax delafieldii 2AN</name>
    <dbReference type="NCBI Taxonomy" id="573060"/>
    <lineage>
        <taxon>Bacteria</taxon>
        <taxon>Pseudomonadati</taxon>
        <taxon>Pseudomonadota</taxon>
        <taxon>Betaproteobacteria</taxon>
        <taxon>Burkholderiales</taxon>
        <taxon>Comamonadaceae</taxon>
        <taxon>Acidovorax</taxon>
    </lineage>
</organism>
<accession>C5TA54</accession>
<dbReference type="Proteomes" id="UP000003856">
    <property type="component" value="Unassembled WGS sequence"/>
</dbReference>
<dbReference type="InterPro" id="IPR042100">
    <property type="entry name" value="Bug_dom1"/>
</dbReference>
<dbReference type="PIRSF" id="PIRSF017082">
    <property type="entry name" value="YflP"/>
    <property type="match status" value="1"/>
</dbReference>
<sequence length="337" mass="34834">MSTSTHHRAVVSGRRKALVALAGLAAGAAALPGAALAQAFPTKPITIVVPFSAGGTTDILARLVGQYLSTELGQPVVVDNKAGAGGNIGGQFAAKAPADGYTLFMGTVGTHAINAALYKKMPFDHLKDFAPLSRVANVPNLLVANPKQPFSTVPEMIAYAKANPGKINFGSPGNGASPHLSGELFKSMAKVDLTHIPYKGSAPAVTDLLGNQIAIMFDNMPSVIPHVRSGKLRAIAITTAKRSPELPDVPTIAEAGVPGYEAMSWFGMFAPAGTPAPVLAKISGALAKVLANPEVKKKIIDQGGEPVNETPAQFGAFIRSETTKWAKVVKESGASLD</sequence>
<proteinExistence type="inferred from homology"/>
<dbReference type="Pfam" id="PF03401">
    <property type="entry name" value="TctC"/>
    <property type="match status" value="1"/>
</dbReference>
<dbReference type="OrthoDB" id="8678477at2"/>
<dbReference type="PATRIC" id="fig|573060.9.peg.1190"/>
<name>C5TA54_ACIDE</name>
<dbReference type="AlphaFoldDB" id="C5TA54"/>
<dbReference type="EMBL" id="ACQT01000228">
    <property type="protein sequence ID" value="EER58642.1"/>
    <property type="molecule type" value="Genomic_DNA"/>
</dbReference>
<comment type="caution">
    <text evidence="3">The sequence shown here is derived from an EMBL/GenBank/DDBJ whole genome shotgun (WGS) entry which is preliminary data.</text>
</comment>
<comment type="similarity">
    <text evidence="1">Belongs to the UPF0065 (bug) family.</text>
</comment>
<gene>
    <name evidence="3" type="ORF">AcdelDRAFT_3784</name>
</gene>
<protein>
    <recommendedName>
        <fullName evidence="5">Extra-cytoplasmic solute receptor</fullName>
    </recommendedName>
</protein>
<feature type="chain" id="PRO_5002955679" description="Extra-cytoplasmic solute receptor" evidence="2">
    <location>
        <begin position="38"/>
        <end position="337"/>
    </location>
</feature>
<evidence type="ECO:0000313" key="4">
    <source>
        <dbReference type="Proteomes" id="UP000003856"/>
    </source>
</evidence>
<dbReference type="InterPro" id="IPR006311">
    <property type="entry name" value="TAT_signal"/>
</dbReference>
<dbReference type="PANTHER" id="PTHR42928">
    <property type="entry name" value="TRICARBOXYLATE-BINDING PROTEIN"/>
    <property type="match status" value="1"/>
</dbReference>
<evidence type="ECO:0000256" key="1">
    <source>
        <dbReference type="ARBA" id="ARBA00006987"/>
    </source>
</evidence>
<dbReference type="PANTHER" id="PTHR42928:SF5">
    <property type="entry name" value="BLR1237 PROTEIN"/>
    <property type="match status" value="1"/>
</dbReference>
<dbReference type="Gene3D" id="3.40.190.10">
    <property type="entry name" value="Periplasmic binding protein-like II"/>
    <property type="match status" value="1"/>
</dbReference>
<evidence type="ECO:0000313" key="3">
    <source>
        <dbReference type="EMBL" id="EER58642.1"/>
    </source>
</evidence>
<dbReference type="SUPFAM" id="SSF53850">
    <property type="entry name" value="Periplasmic binding protein-like II"/>
    <property type="match status" value="1"/>
</dbReference>
<dbReference type="Gene3D" id="3.40.190.150">
    <property type="entry name" value="Bordetella uptake gene, domain 1"/>
    <property type="match status" value="1"/>
</dbReference>
<evidence type="ECO:0008006" key="5">
    <source>
        <dbReference type="Google" id="ProtNLM"/>
    </source>
</evidence>
<reference evidence="3 4" key="1">
    <citation type="submission" date="2009-05" db="EMBL/GenBank/DDBJ databases">
        <title>The draft genome of Acidovorax delafieldii 2AN.</title>
        <authorList>
            <consortium name="US DOE Joint Genome Institute (JGI-PGF)"/>
            <person name="Lucas S."/>
            <person name="Copeland A."/>
            <person name="Lapidus A."/>
            <person name="Glavina del Rio T."/>
            <person name="Tice H."/>
            <person name="Bruce D."/>
            <person name="Goodwin L."/>
            <person name="Pitluck S."/>
            <person name="Larimer F."/>
            <person name="Land M.L."/>
            <person name="Hauser L."/>
            <person name="Shelobolina E.S."/>
            <person name="Picardal F."/>
            <person name="Roden E."/>
            <person name="Emerson D."/>
        </authorList>
    </citation>
    <scope>NUCLEOTIDE SEQUENCE [LARGE SCALE GENOMIC DNA]</scope>
    <source>
        <strain evidence="3 4">2AN</strain>
    </source>
</reference>
<evidence type="ECO:0000256" key="2">
    <source>
        <dbReference type="SAM" id="SignalP"/>
    </source>
</evidence>